<dbReference type="Proteomes" id="UP000242972">
    <property type="component" value="Unassembled WGS sequence"/>
</dbReference>
<sequence length="97" mass="10847">MAWTRPFSRAHGGIPMMGLLWVWLWGILALCDWVFQEAWTVTWSPHAQFFRVRPVVLGAVAVAGAGTFHVLGTFGSLLCLAWLGLWMAVGLLRSHVR</sequence>
<dbReference type="AlphaFoldDB" id="A0A2T2XA56"/>
<accession>A0A2T2XA56</accession>
<dbReference type="EMBL" id="PXYW01000065">
    <property type="protein sequence ID" value="PSR31372.1"/>
    <property type="molecule type" value="Genomic_DNA"/>
</dbReference>
<keyword evidence="1" id="KW-0812">Transmembrane</keyword>
<organism evidence="2 3">
    <name type="scientific">Sulfobacillus benefaciens</name>
    <dbReference type="NCBI Taxonomy" id="453960"/>
    <lineage>
        <taxon>Bacteria</taxon>
        <taxon>Bacillati</taxon>
        <taxon>Bacillota</taxon>
        <taxon>Clostridia</taxon>
        <taxon>Eubacteriales</taxon>
        <taxon>Clostridiales Family XVII. Incertae Sedis</taxon>
        <taxon>Sulfobacillus</taxon>
    </lineage>
</organism>
<keyword evidence="1" id="KW-0472">Membrane</keyword>
<proteinExistence type="predicted"/>
<reference evidence="2 3" key="1">
    <citation type="journal article" date="2014" name="BMC Genomics">
        <title>Comparison of environmental and isolate Sulfobacillus genomes reveals diverse carbon, sulfur, nitrogen, and hydrogen metabolisms.</title>
        <authorList>
            <person name="Justice N.B."/>
            <person name="Norman A."/>
            <person name="Brown C.T."/>
            <person name="Singh A."/>
            <person name="Thomas B.C."/>
            <person name="Banfield J.F."/>
        </authorList>
    </citation>
    <scope>NUCLEOTIDE SEQUENCE [LARGE SCALE GENOMIC DNA]</scope>
    <source>
        <strain evidence="2">AMDSBA4</strain>
    </source>
</reference>
<comment type="caution">
    <text evidence="2">The sequence shown here is derived from an EMBL/GenBank/DDBJ whole genome shotgun (WGS) entry which is preliminary data.</text>
</comment>
<gene>
    <name evidence="2" type="ORF">C7B46_17000</name>
</gene>
<protein>
    <submittedName>
        <fullName evidence="2">Uncharacterized protein</fullName>
    </submittedName>
</protein>
<keyword evidence="1" id="KW-1133">Transmembrane helix</keyword>
<feature type="transmembrane region" description="Helical" evidence="1">
    <location>
        <begin position="55"/>
        <end position="88"/>
    </location>
</feature>
<name>A0A2T2XA56_9FIRM</name>
<feature type="transmembrane region" description="Helical" evidence="1">
    <location>
        <begin position="12"/>
        <end position="35"/>
    </location>
</feature>
<evidence type="ECO:0000313" key="2">
    <source>
        <dbReference type="EMBL" id="PSR31372.1"/>
    </source>
</evidence>
<evidence type="ECO:0000256" key="1">
    <source>
        <dbReference type="SAM" id="Phobius"/>
    </source>
</evidence>
<evidence type="ECO:0000313" key="3">
    <source>
        <dbReference type="Proteomes" id="UP000242972"/>
    </source>
</evidence>